<evidence type="ECO:0000313" key="9">
    <source>
        <dbReference type="Proteomes" id="UP000887565"/>
    </source>
</evidence>
<evidence type="ECO:0000256" key="2">
    <source>
        <dbReference type="ARBA" id="ARBA00007102"/>
    </source>
</evidence>
<keyword evidence="5" id="KW-0687">Ribonucleoprotein</keyword>
<organism evidence="9 10">
    <name type="scientific">Romanomermis culicivorax</name>
    <name type="common">Nematode worm</name>
    <dbReference type="NCBI Taxonomy" id="13658"/>
    <lineage>
        <taxon>Eukaryota</taxon>
        <taxon>Metazoa</taxon>
        <taxon>Ecdysozoa</taxon>
        <taxon>Nematoda</taxon>
        <taxon>Enoplea</taxon>
        <taxon>Dorylaimia</taxon>
        <taxon>Mermithida</taxon>
        <taxon>Mermithoidea</taxon>
        <taxon>Mermithidae</taxon>
        <taxon>Romanomermis</taxon>
    </lineage>
</organism>
<dbReference type="SMART" id="SM01403">
    <property type="entry name" value="Ribosomal_S10"/>
    <property type="match status" value="1"/>
</dbReference>
<protein>
    <recommendedName>
        <fullName evidence="6">Small ribosomal subunit protein uS10m</fullName>
    </recommendedName>
    <alternativeName>
        <fullName evidence="7">28S ribosomal protein S10, mitochondrial</fullName>
    </alternativeName>
</protein>
<dbReference type="SUPFAM" id="SSF54999">
    <property type="entry name" value="Ribosomal protein S10"/>
    <property type="match status" value="1"/>
</dbReference>
<dbReference type="InterPro" id="IPR027486">
    <property type="entry name" value="Ribosomal_uS10_dom"/>
</dbReference>
<dbReference type="WBParaSite" id="nRc.2.0.1.t48351-RA">
    <property type="protein sequence ID" value="nRc.2.0.1.t48351-RA"/>
    <property type="gene ID" value="nRc.2.0.1.g48351"/>
</dbReference>
<dbReference type="PANTHER" id="PTHR13334">
    <property type="entry name" value="MITOCHONDRIAL 28S RIBOSOMAL PROTEIN S10"/>
    <property type="match status" value="1"/>
</dbReference>
<evidence type="ECO:0000313" key="10">
    <source>
        <dbReference type="WBParaSite" id="nRc.2.0.1.t48351-RA"/>
    </source>
</evidence>
<dbReference type="GO" id="GO:0005763">
    <property type="term" value="C:mitochondrial small ribosomal subunit"/>
    <property type="evidence" value="ECO:0007669"/>
    <property type="project" value="InterPro"/>
</dbReference>
<name>A0A915LES2_ROMCU</name>
<evidence type="ECO:0000256" key="1">
    <source>
        <dbReference type="ARBA" id="ARBA00004173"/>
    </source>
</evidence>
<comment type="subcellular location">
    <subcellularLocation>
        <location evidence="1">Mitochondrion</location>
    </subcellularLocation>
</comment>
<evidence type="ECO:0000256" key="4">
    <source>
        <dbReference type="ARBA" id="ARBA00023128"/>
    </source>
</evidence>
<feature type="domain" description="Small ribosomal subunit protein uS10" evidence="8">
    <location>
        <begin position="95"/>
        <end position="200"/>
    </location>
</feature>
<dbReference type="Gene3D" id="3.30.70.600">
    <property type="entry name" value="Ribosomal protein S10 domain"/>
    <property type="match status" value="1"/>
</dbReference>
<keyword evidence="9" id="KW-1185">Reference proteome</keyword>
<dbReference type="PANTHER" id="PTHR13334:SF4">
    <property type="entry name" value="SMALL RIBOSOMAL SUBUNIT PROTEIN US10M"/>
    <property type="match status" value="1"/>
</dbReference>
<evidence type="ECO:0000256" key="7">
    <source>
        <dbReference type="ARBA" id="ARBA00035544"/>
    </source>
</evidence>
<keyword evidence="3" id="KW-0689">Ribosomal protein</keyword>
<evidence type="ECO:0000256" key="3">
    <source>
        <dbReference type="ARBA" id="ARBA00022980"/>
    </source>
</evidence>
<proteinExistence type="inferred from homology"/>
<dbReference type="InterPro" id="IPR040055">
    <property type="entry name" value="Ribosomal_uS10m"/>
</dbReference>
<comment type="similarity">
    <text evidence="2">Belongs to the universal ribosomal protein uS10 family.</text>
</comment>
<accession>A0A915LES2</accession>
<evidence type="ECO:0000256" key="5">
    <source>
        <dbReference type="ARBA" id="ARBA00023274"/>
    </source>
</evidence>
<evidence type="ECO:0000256" key="6">
    <source>
        <dbReference type="ARBA" id="ARBA00035261"/>
    </source>
</evidence>
<evidence type="ECO:0000259" key="8">
    <source>
        <dbReference type="SMART" id="SM01403"/>
    </source>
</evidence>
<sequence length="217" mass="25137">MLRSFSKIIPHLKQVSAVGHVSKSRNSALLASPHCFSIEPPRRGIWRKLSREETVPYDSRIEVTTTESANPITWDLPDLKNPDVQESDVLYKTIEIETLSHDDAVLDSYQKFLLSTTEHMQVEVADVFKPKYVAGVNIDKIFWRRTLLRSAFVHKKKRVQYETRTYFRRVKVKNLTGSTADTFLEYIQRNLPEGVAMKVTRCQSLALPEHLKKYTRS</sequence>
<dbReference type="InterPro" id="IPR036838">
    <property type="entry name" value="Ribosomal_uS10_dom_sf"/>
</dbReference>
<dbReference type="AlphaFoldDB" id="A0A915LES2"/>
<dbReference type="Pfam" id="PF00338">
    <property type="entry name" value="Ribosomal_S10"/>
    <property type="match status" value="1"/>
</dbReference>
<dbReference type="Proteomes" id="UP000887565">
    <property type="component" value="Unplaced"/>
</dbReference>
<reference evidence="10" key="1">
    <citation type="submission" date="2022-11" db="UniProtKB">
        <authorList>
            <consortium name="WormBaseParasite"/>
        </authorList>
    </citation>
    <scope>IDENTIFICATION</scope>
</reference>
<keyword evidence="4" id="KW-0496">Mitochondrion</keyword>